<sequence>MAIYSWHEIGDAPAAPGVYAWYYTPEITVFDLDRITSEIVELKEGRGTSAAKDAVREFLDETIFRYFREQPYSAQLRGPLKPRYEGKMEHQPTLSETLLDRIVEDPARLGTIRAVLEASAPNFASPIYIGMSERLRMRLGKHKALIEKYGELPDPGLSEEDQRDHSFAKEVRARSI</sequence>
<dbReference type="RefSeq" id="WP_305964083.1">
    <property type="nucleotide sequence ID" value="NZ_JAVAMQ010000013.1"/>
</dbReference>
<organism evidence="2 3">
    <name type="scientific">Paracoccus spongiarum</name>
    <dbReference type="NCBI Taxonomy" id="3064387"/>
    <lineage>
        <taxon>Bacteria</taxon>
        <taxon>Pseudomonadati</taxon>
        <taxon>Pseudomonadota</taxon>
        <taxon>Alphaproteobacteria</taxon>
        <taxon>Rhodobacterales</taxon>
        <taxon>Paracoccaceae</taxon>
        <taxon>Paracoccus</taxon>
    </lineage>
</organism>
<comment type="caution">
    <text evidence="2">The sequence shown here is derived from an EMBL/GenBank/DDBJ whole genome shotgun (WGS) entry which is preliminary data.</text>
</comment>
<feature type="compositionally biased region" description="Basic and acidic residues" evidence="1">
    <location>
        <begin position="160"/>
        <end position="176"/>
    </location>
</feature>
<feature type="region of interest" description="Disordered" evidence="1">
    <location>
        <begin position="152"/>
        <end position="176"/>
    </location>
</feature>
<accession>A0ABT9JEU8</accession>
<dbReference type="Proteomes" id="UP001224997">
    <property type="component" value="Unassembled WGS sequence"/>
</dbReference>
<dbReference type="EMBL" id="JAVAMQ010000013">
    <property type="protein sequence ID" value="MDP5308240.1"/>
    <property type="molecule type" value="Genomic_DNA"/>
</dbReference>
<evidence type="ECO:0000313" key="3">
    <source>
        <dbReference type="Proteomes" id="UP001224997"/>
    </source>
</evidence>
<proteinExistence type="predicted"/>
<protein>
    <submittedName>
        <fullName evidence="2">Uncharacterized protein</fullName>
    </submittedName>
</protein>
<feature type="non-terminal residue" evidence="2">
    <location>
        <position position="176"/>
    </location>
</feature>
<gene>
    <name evidence="2" type="ORF">Q5Y72_14205</name>
</gene>
<evidence type="ECO:0000313" key="2">
    <source>
        <dbReference type="EMBL" id="MDP5308240.1"/>
    </source>
</evidence>
<evidence type="ECO:0000256" key="1">
    <source>
        <dbReference type="SAM" id="MobiDB-lite"/>
    </source>
</evidence>
<keyword evidence="3" id="KW-1185">Reference proteome</keyword>
<name>A0ABT9JEU8_9RHOB</name>
<reference evidence="2 3" key="1">
    <citation type="submission" date="2023-08" db="EMBL/GenBank/DDBJ databases">
        <authorList>
            <person name="Park J.-S."/>
        </authorList>
    </citation>
    <scope>NUCLEOTIDE SEQUENCE [LARGE SCALE GENOMIC DNA]</scope>
    <source>
        <strain evidence="2 3">2205BS29-5</strain>
    </source>
</reference>